<dbReference type="EMBL" id="JBBPBN010000027">
    <property type="protein sequence ID" value="KAK9007116.1"/>
    <property type="molecule type" value="Genomic_DNA"/>
</dbReference>
<accession>A0ABR2R2Y1</accession>
<evidence type="ECO:0000313" key="2">
    <source>
        <dbReference type="Proteomes" id="UP001396334"/>
    </source>
</evidence>
<protein>
    <recommendedName>
        <fullName evidence="3">Dirigent protein</fullName>
    </recommendedName>
</protein>
<keyword evidence="2" id="KW-1185">Reference proteome</keyword>
<proteinExistence type="predicted"/>
<dbReference type="PANTHER" id="PTHR46215">
    <property type="entry name" value="DIRIGENT PROTEIN 24-RELATED"/>
    <property type="match status" value="1"/>
</dbReference>
<evidence type="ECO:0008006" key="3">
    <source>
        <dbReference type="Google" id="ProtNLM"/>
    </source>
</evidence>
<dbReference type="PANTHER" id="PTHR46215:SF29">
    <property type="entry name" value="DIRIGENT PROTEIN"/>
    <property type="match status" value="1"/>
</dbReference>
<gene>
    <name evidence="1" type="ORF">V6N11_050949</name>
</gene>
<evidence type="ECO:0000313" key="1">
    <source>
        <dbReference type="EMBL" id="KAK9007116.1"/>
    </source>
</evidence>
<reference evidence="1 2" key="1">
    <citation type="journal article" date="2024" name="G3 (Bethesda)">
        <title>Genome assembly of Hibiscus sabdariffa L. provides insights into metabolisms of medicinal natural products.</title>
        <authorList>
            <person name="Kim T."/>
        </authorList>
    </citation>
    <scope>NUCLEOTIDE SEQUENCE [LARGE SCALE GENOMIC DNA]</scope>
    <source>
        <strain evidence="1">TK-2024</strain>
        <tissue evidence="1">Old leaves</tissue>
    </source>
</reference>
<name>A0ABR2R2Y1_9ROSI</name>
<dbReference type="Proteomes" id="UP001396334">
    <property type="component" value="Unassembled WGS sequence"/>
</dbReference>
<comment type="caution">
    <text evidence="1">The sequence shown here is derived from an EMBL/GenBank/DDBJ whole genome shotgun (WGS) entry which is preliminary data.</text>
</comment>
<dbReference type="InterPro" id="IPR004265">
    <property type="entry name" value="Dirigent"/>
</dbReference>
<organism evidence="1 2">
    <name type="scientific">Hibiscus sabdariffa</name>
    <name type="common">roselle</name>
    <dbReference type="NCBI Taxonomy" id="183260"/>
    <lineage>
        <taxon>Eukaryota</taxon>
        <taxon>Viridiplantae</taxon>
        <taxon>Streptophyta</taxon>
        <taxon>Embryophyta</taxon>
        <taxon>Tracheophyta</taxon>
        <taxon>Spermatophyta</taxon>
        <taxon>Magnoliopsida</taxon>
        <taxon>eudicotyledons</taxon>
        <taxon>Gunneridae</taxon>
        <taxon>Pentapetalae</taxon>
        <taxon>rosids</taxon>
        <taxon>malvids</taxon>
        <taxon>Malvales</taxon>
        <taxon>Malvaceae</taxon>
        <taxon>Malvoideae</taxon>
        <taxon>Hibiscus</taxon>
    </lineage>
</organism>
<sequence>MSKRLTQSLITMLIASIYIVTCFAQINAMATIAEELVLEFYMHDILGGSNHTAQPITGLLRNIYSGQVTFAKPVGFLPPPTGWSCNPQCQWCYSTVNCISGLPFGTSLDGSTFVGNPNQNGNPQIPLGPDGLGLGFGTIIVIDDILTISFELGSEAIGVGILVK</sequence>